<sequence length="65" mass="7587">MLRFLLIIGLISYVFYKIGSFFFRAGAAAQELKNYKDQHKNADSYKKTKKRGVKGGEYVDYEEIK</sequence>
<name>A0AAP2D9N7_9BACT</name>
<dbReference type="Proteomes" id="UP001319180">
    <property type="component" value="Unassembled WGS sequence"/>
</dbReference>
<evidence type="ECO:0000313" key="2">
    <source>
        <dbReference type="Proteomes" id="UP001319180"/>
    </source>
</evidence>
<evidence type="ECO:0000313" key="1">
    <source>
        <dbReference type="EMBL" id="MBT1686625.1"/>
    </source>
</evidence>
<proteinExistence type="predicted"/>
<keyword evidence="2" id="KW-1185">Reference proteome</keyword>
<dbReference type="AlphaFoldDB" id="A0AAP2D9N7"/>
<gene>
    <name evidence="1" type="ORF">KK078_08665</name>
</gene>
<comment type="caution">
    <text evidence="1">The sequence shown here is derived from an EMBL/GenBank/DDBJ whole genome shotgun (WGS) entry which is preliminary data.</text>
</comment>
<dbReference type="RefSeq" id="WP_254089862.1">
    <property type="nucleotide sequence ID" value="NZ_JAHESC010000010.1"/>
</dbReference>
<dbReference type="EMBL" id="JAHESC010000010">
    <property type="protein sequence ID" value="MBT1686625.1"/>
    <property type="molecule type" value="Genomic_DNA"/>
</dbReference>
<evidence type="ECO:0008006" key="3">
    <source>
        <dbReference type="Google" id="ProtNLM"/>
    </source>
</evidence>
<reference evidence="1 2" key="1">
    <citation type="submission" date="2021-05" db="EMBL/GenBank/DDBJ databases">
        <title>A Polyphasic approach of four new species of the genus Ohtaekwangia: Ohtaekwangia histidinii sp. nov., Ohtaekwangia cretensis sp. nov., Ohtaekwangia indiensis sp. nov., Ohtaekwangia reichenbachii sp. nov. from diverse environment.</title>
        <authorList>
            <person name="Octaviana S."/>
        </authorList>
    </citation>
    <scope>NUCLEOTIDE SEQUENCE [LARGE SCALE GENOMIC DNA]</scope>
    <source>
        <strain evidence="1 2">PWU37</strain>
    </source>
</reference>
<protein>
    <recommendedName>
        <fullName evidence="3">DUF4834 domain-containing protein</fullName>
    </recommendedName>
</protein>
<organism evidence="1 2">
    <name type="scientific">Dawidia soli</name>
    <dbReference type="NCBI Taxonomy" id="2782352"/>
    <lineage>
        <taxon>Bacteria</taxon>
        <taxon>Pseudomonadati</taxon>
        <taxon>Bacteroidota</taxon>
        <taxon>Cytophagia</taxon>
        <taxon>Cytophagales</taxon>
        <taxon>Chryseotaleaceae</taxon>
        <taxon>Dawidia</taxon>
    </lineage>
</organism>
<accession>A0AAP2D9N7</accession>